<reference evidence="1 2" key="1">
    <citation type="submission" date="2021-01" db="EMBL/GenBank/DDBJ databases">
        <title>Genomic Encyclopedia of Type Strains, Phase IV (KMG-IV): sequencing the most valuable type-strain genomes for metagenomic binning, comparative biology and taxonomic classification.</title>
        <authorList>
            <person name="Goeker M."/>
        </authorList>
    </citation>
    <scope>NUCLEOTIDE SEQUENCE [LARGE SCALE GENOMIC DNA]</scope>
    <source>
        <strain evidence="1 2">DSM 100968</strain>
    </source>
</reference>
<dbReference type="EMBL" id="JAFBEV010000009">
    <property type="protein sequence ID" value="MBM7657849.1"/>
    <property type="molecule type" value="Genomic_DNA"/>
</dbReference>
<keyword evidence="2" id="KW-1185">Reference proteome</keyword>
<sequence length="63" mass="6938">MSLAVPNAVRLLTCRGRAASLLRLAMDLRGLAGPPIINVKKSAMPSPDLYQMLQHNRIFCAYL</sequence>
<proteinExistence type="predicted"/>
<evidence type="ECO:0000313" key="2">
    <source>
        <dbReference type="Proteomes" id="UP000823201"/>
    </source>
</evidence>
<evidence type="ECO:0000313" key="1">
    <source>
        <dbReference type="EMBL" id="MBM7657849.1"/>
    </source>
</evidence>
<dbReference type="Proteomes" id="UP000823201">
    <property type="component" value="Unassembled WGS sequence"/>
</dbReference>
<protein>
    <submittedName>
        <fullName evidence="1">Uncharacterized protein</fullName>
    </submittedName>
</protein>
<gene>
    <name evidence="1" type="ORF">JOC27_001299</name>
</gene>
<name>A0ABS2Q9J9_9BACL</name>
<organism evidence="1 2">
    <name type="scientific">Sporolactobacillus spathodeae</name>
    <dbReference type="NCBI Taxonomy" id="1465502"/>
    <lineage>
        <taxon>Bacteria</taxon>
        <taxon>Bacillati</taxon>
        <taxon>Bacillota</taxon>
        <taxon>Bacilli</taxon>
        <taxon>Bacillales</taxon>
        <taxon>Sporolactobacillaceae</taxon>
        <taxon>Sporolactobacillus</taxon>
    </lineage>
</organism>
<comment type="caution">
    <text evidence="1">The sequence shown here is derived from an EMBL/GenBank/DDBJ whole genome shotgun (WGS) entry which is preliminary data.</text>
</comment>
<accession>A0ABS2Q9J9</accession>